<reference evidence="2" key="1">
    <citation type="journal article" date="2018" name="DNA Res.">
        <title>Multiple hybrid de novo genome assembly of finger millet, an orphan allotetraploid crop.</title>
        <authorList>
            <person name="Hatakeyama M."/>
            <person name="Aluri S."/>
            <person name="Balachadran M.T."/>
            <person name="Sivarajan S.R."/>
            <person name="Patrignani A."/>
            <person name="Gruter S."/>
            <person name="Poveda L."/>
            <person name="Shimizu-Inatsugi R."/>
            <person name="Baeten J."/>
            <person name="Francoijs K.J."/>
            <person name="Nataraja K.N."/>
            <person name="Reddy Y.A.N."/>
            <person name="Phadnis S."/>
            <person name="Ravikumar R.L."/>
            <person name="Schlapbach R."/>
            <person name="Sreeman S.M."/>
            <person name="Shimizu K.K."/>
        </authorList>
    </citation>
    <scope>NUCLEOTIDE SEQUENCE</scope>
</reference>
<keyword evidence="3" id="KW-1185">Reference proteome</keyword>
<organism evidence="2 3">
    <name type="scientific">Eleusine coracana subsp. coracana</name>
    <dbReference type="NCBI Taxonomy" id="191504"/>
    <lineage>
        <taxon>Eukaryota</taxon>
        <taxon>Viridiplantae</taxon>
        <taxon>Streptophyta</taxon>
        <taxon>Embryophyta</taxon>
        <taxon>Tracheophyta</taxon>
        <taxon>Spermatophyta</taxon>
        <taxon>Magnoliopsida</taxon>
        <taxon>Liliopsida</taxon>
        <taxon>Poales</taxon>
        <taxon>Poaceae</taxon>
        <taxon>PACMAD clade</taxon>
        <taxon>Chloridoideae</taxon>
        <taxon>Cynodonteae</taxon>
        <taxon>Eleusininae</taxon>
        <taxon>Eleusine</taxon>
    </lineage>
</organism>
<accession>A0AAV5C5F4</accession>
<protein>
    <submittedName>
        <fullName evidence="2">Uncharacterized protein</fullName>
    </submittedName>
</protein>
<dbReference type="AlphaFoldDB" id="A0AAV5C5F4"/>
<comment type="caution">
    <text evidence="2">The sequence shown here is derived from an EMBL/GenBank/DDBJ whole genome shotgun (WGS) entry which is preliminary data.</text>
</comment>
<evidence type="ECO:0000313" key="2">
    <source>
        <dbReference type="EMBL" id="GJM93440.1"/>
    </source>
</evidence>
<sequence length="121" mass="12698">MRQDPAATCHGHRCKPWMEEGRGGASGSGRRALRTTAARRVWRRGGEAAARPDPATMRPRPPLLAVAASPSRHPVAACGWRGDKAARSKVEGTGGSSGDMDGGERGVGVEESGRKQDRKGG</sequence>
<feature type="compositionally biased region" description="Basic and acidic residues" evidence="1">
    <location>
        <begin position="102"/>
        <end position="121"/>
    </location>
</feature>
<feature type="region of interest" description="Disordered" evidence="1">
    <location>
        <begin position="1"/>
        <end position="121"/>
    </location>
</feature>
<name>A0AAV5C5F4_ELECO</name>
<feature type="compositionally biased region" description="Basic and acidic residues" evidence="1">
    <location>
        <begin position="81"/>
        <end position="90"/>
    </location>
</feature>
<proteinExistence type="predicted"/>
<feature type="compositionally biased region" description="Low complexity" evidence="1">
    <location>
        <begin position="28"/>
        <end position="39"/>
    </location>
</feature>
<reference evidence="2" key="2">
    <citation type="submission" date="2021-12" db="EMBL/GenBank/DDBJ databases">
        <title>Resequencing data analysis of finger millet.</title>
        <authorList>
            <person name="Hatakeyama M."/>
            <person name="Aluri S."/>
            <person name="Balachadran M.T."/>
            <person name="Sivarajan S.R."/>
            <person name="Poveda L."/>
            <person name="Shimizu-Inatsugi R."/>
            <person name="Schlapbach R."/>
            <person name="Sreeman S.M."/>
            <person name="Shimizu K.K."/>
        </authorList>
    </citation>
    <scope>NUCLEOTIDE SEQUENCE</scope>
</reference>
<evidence type="ECO:0000256" key="1">
    <source>
        <dbReference type="SAM" id="MobiDB-lite"/>
    </source>
</evidence>
<evidence type="ECO:0000313" key="3">
    <source>
        <dbReference type="Proteomes" id="UP001054889"/>
    </source>
</evidence>
<dbReference type="EMBL" id="BQKI01000004">
    <property type="protein sequence ID" value="GJM93440.1"/>
    <property type="molecule type" value="Genomic_DNA"/>
</dbReference>
<gene>
    <name evidence="2" type="primary">ga09997</name>
    <name evidence="2" type="ORF">PR202_ga09997</name>
</gene>
<dbReference type="Proteomes" id="UP001054889">
    <property type="component" value="Unassembled WGS sequence"/>
</dbReference>